<dbReference type="PROSITE" id="PS01056">
    <property type="entry name" value="DNA_LIGASE_N2"/>
    <property type="match status" value="1"/>
</dbReference>
<dbReference type="GO" id="GO:0003911">
    <property type="term" value="F:DNA ligase (NAD+) activity"/>
    <property type="evidence" value="ECO:0007669"/>
    <property type="project" value="UniProtKB-UniRule"/>
</dbReference>
<dbReference type="SUPFAM" id="SSF50249">
    <property type="entry name" value="Nucleic acid-binding proteins"/>
    <property type="match status" value="1"/>
</dbReference>
<keyword evidence="4 14" id="KW-0436">Ligase</keyword>
<evidence type="ECO:0000256" key="5">
    <source>
        <dbReference type="ARBA" id="ARBA00022705"/>
    </source>
</evidence>
<dbReference type="PROSITE" id="PS01055">
    <property type="entry name" value="DNA_LIGASE_N1"/>
    <property type="match status" value="1"/>
</dbReference>
<feature type="binding site" evidence="14">
    <location>
        <begin position="83"/>
        <end position="84"/>
    </location>
    <ligand>
        <name>NAD(+)</name>
        <dbReference type="ChEBI" id="CHEBI:57540"/>
    </ligand>
</feature>
<evidence type="ECO:0000256" key="10">
    <source>
        <dbReference type="ARBA" id="ARBA00023027"/>
    </source>
</evidence>
<gene>
    <name evidence="14" type="primary">ligA</name>
    <name evidence="17" type="ORF">CO172_02810</name>
</gene>
<evidence type="ECO:0000256" key="9">
    <source>
        <dbReference type="ARBA" id="ARBA00022842"/>
    </source>
</evidence>
<dbReference type="CDD" id="cd00114">
    <property type="entry name" value="LIGANc"/>
    <property type="match status" value="1"/>
</dbReference>
<dbReference type="InterPro" id="IPR010994">
    <property type="entry name" value="RuvA_2-like"/>
</dbReference>
<dbReference type="GO" id="GO:0003677">
    <property type="term" value="F:DNA binding"/>
    <property type="evidence" value="ECO:0007669"/>
    <property type="project" value="InterPro"/>
</dbReference>
<evidence type="ECO:0000256" key="14">
    <source>
        <dbReference type="HAMAP-Rule" id="MF_01588"/>
    </source>
</evidence>
<feature type="binding site" evidence="14">
    <location>
        <position position="439"/>
    </location>
    <ligand>
        <name>Zn(2+)</name>
        <dbReference type="ChEBI" id="CHEBI:29105"/>
    </ligand>
</feature>
<comment type="similarity">
    <text evidence="13 14">Belongs to the NAD-dependent DNA ligase family. LigA subfamily.</text>
</comment>
<dbReference type="InterPro" id="IPR036420">
    <property type="entry name" value="BRCT_dom_sf"/>
</dbReference>
<dbReference type="SUPFAM" id="SSF52113">
    <property type="entry name" value="BRCT domain"/>
    <property type="match status" value="1"/>
</dbReference>
<evidence type="ECO:0000256" key="7">
    <source>
        <dbReference type="ARBA" id="ARBA00022763"/>
    </source>
</evidence>
<dbReference type="SUPFAM" id="SSF56091">
    <property type="entry name" value="DNA ligase/mRNA capping enzyme, catalytic domain"/>
    <property type="match status" value="1"/>
</dbReference>
<dbReference type="InterPro" id="IPR033136">
    <property type="entry name" value="DNA_ligase_CS"/>
</dbReference>
<keyword evidence="14" id="KW-0464">Manganese</keyword>
<dbReference type="PROSITE" id="PS50172">
    <property type="entry name" value="BRCT"/>
    <property type="match status" value="1"/>
</dbReference>
<dbReference type="InterPro" id="IPR001357">
    <property type="entry name" value="BRCT_dom"/>
</dbReference>
<evidence type="ECO:0000256" key="11">
    <source>
        <dbReference type="ARBA" id="ARBA00023204"/>
    </source>
</evidence>
<sequence length="680" mass="77446">MVKKEEQKRIEKLKQTINYHRYLYHVLDKQEISESALDSLKHELYKLEQQFPEFITPDSPTQRIGGKPLSKFKKVSHHLPMLSMEDVFSKQELLAWYERIQKFTKTAFTFYVMPKIDGLALSLIYENGFLKQAATRGNGRIGEDVTQNVKTIESVPLRLRIPHKNELSLFSKEVMDNLILQKGIWEIRGEVIIGKKDFEAINKKRKLQGEDLFANPRNMAAGSLRQLDPMITASRPLQFVAWRLETELGQKTQQAGMKILEQLGFKLSPGKWINDFDQIESYYNSLKEKRERFAFWIDGTVIRVNENDIFSHLGVVGKTPRGLVAWKFPAQEVTTVVKDIEWFVGRTGALTPVAVLEPIIVAGTLVKHASLHNYDEIKRLDLRVGDTVILYKAGDIIPKIKQVIFELRPHTSFPIRLIKQCPVCEYPVEIKDKEVILYCVNRQCRAKDRERIIHAVVAFDIQGIGPQIINKLLDHHIIQWAPDIFSLKKEDLLELEGFGDILASKLLYEINTKQHIRLSKFLVALGIKHVGEETALDLAHHFGSLEKICLADDKTFFEVEGIGEVVAKSLIDFFKSSESQKEIEAYQTNGVIIEQEPLIHTSSSFFDKTFVITGTLEQMNRDQAKALIRSLGGKIATSVSSKTDYLIVGKDPGSKLTQAKGLSVMILSEQAFVAMIKKSS</sequence>
<feature type="binding site" evidence="14">
    <location>
        <position position="190"/>
    </location>
    <ligand>
        <name>NAD(+)</name>
        <dbReference type="ChEBI" id="CHEBI:57540"/>
    </ligand>
</feature>
<keyword evidence="9 14" id="KW-0460">Magnesium</keyword>
<dbReference type="InterPro" id="IPR013839">
    <property type="entry name" value="DNAligase_adenylation"/>
</dbReference>
<dbReference type="SMART" id="SM00292">
    <property type="entry name" value="BRCT"/>
    <property type="match status" value="1"/>
</dbReference>
<evidence type="ECO:0000256" key="8">
    <source>
        <dbReference type="ARBA" id="ARBA00022833"/>
    </source>
</evidence>
<dbReference type="InterPro" id="IPR004149">
    <property type="entry name" value="Znf_DNAligase_C4"/>
</dbReference>
<dbReference type="Gene3D" id="2.40.50.140">
    <property type="entry name" value="Nucleic acid-binding proteins"/>
    <property type="match status" value="1"/>
</dbReference>
<dbReference type="EMBL" id="PFWS01000044">
    <property type="protein sequence ID" value="PJA47170.1"/>
    <property type="molecule type" value="Genomic_DNA"/>
</dbReference>
<dbReference type="PIRSF" id="PIRSF001604">
    <property type="entry name" value="LigA"/>
    <property type="match status" value="1"/>
</dbReference>
<dbReference type="SMART" id="SM00278">
    <property type="entry name" value="HhH1"/>
    <property type="match status" value="4"/>
</dbReference>
<evidence type="ECO:0000256" key="3">
    <source>
        <dbReference type="ARBA" id="ARBA00013308"/>
    </source>
</evidence>
<dbReference type="NCBIfam" id="TIGR00575">
    <property type="entry name" value="dnlj"/>
    <property type="match status" value="1"/>
</dbReference>
<protein>
    <recommendedName>
        <fullName evidence="3 14">DNA ligase</fullName>
        <ecNumber evidence="2 14">6.5.1.2</ecNumber>
    </recommendedName>
    <alternativeName>
        <fullName evidence="14">Polydeoxyribonucleotide synthase [NAD(+)]</fullName>
    </alternativeName>
</protein>
<dbReference type="Pfam" id="PF14520">
    <property type="entry name" value="HHH_5"/>
    <property type="match status" value="1"/>
</dbReference>
<organism evidence="17 18">
    <name type="scientific">Candidatus Uhrbacteria bacterium CG_4_9_14_3_um_filter_36_7</name>
    <dbReference type="NCBI Taxonomy" id="1975033"/>
    <lineage>
        <taxon>Bacteria</taxon>
        <taxon>Candidatus Uhriibacteriota</taxon>
    </lineage>
</organism>
<dbReference type="Pfam" id="PF01653">
    <property type="entry name" value="DNA_ligase_aden"/>
    <property type="match status" value="1"/>
</dbReference>
<comment type="cofactor">
    <cofactor evidence="14">
        <name>Mg(2+)</name>
        <dbReference type="ChEBI" id="CHEBI:18420"/>
    </cofactor>
    <cofactor evidence="14">
        <name>Mn(2+)</name>
        <dbReference type="ChEBI" id="CHEBI:29035"/>
    </cofactor>
</comment>
<evidence type="ECO:0000256" key="12">
    <source>
        <dbReference type="ARBA" id="ARBA00034005"/>
    </source>
</evidence>
<dbReference type="InterPro" id="IPR003583">
    <property type="entry name" value="Hlx-hairpin-Hlx_DNA-bd_motif"/>
</dbReference>
<keyword evidence="7 14" id="KW-0227">DNA damage</keyword>
<dbReference type="InterPro" id="IPR041663">
    <property type="entry name" value="DisA/LigA_HHH"/>
</dbReference>
<dbReference type="PANTHER" id="PTHR23389:SF9">
    <property type="entry name" value="DNA LIGASE"/>
    <property type="match status" value="1"/>
</dbReference>
<keyword evidence="8 14" id="KW-0862">Zinc</keyword>
<feature type="binding site" evidence="14">
    <location>
        <position position="136"/>
    </location>
    <ligand>
        <name>NAD(+)</name>
        <dbReference type="ChEBI" id="CHEBI:57540"/>
    </ligand>
</feature>
<reference evidence="18" key="1">
    <citation type="submission" date="2017-09" db="EMBL/GenBank/DDBJ databases">
        <title>Depth-based differentiation of microbial function through sediment-hosted aquifers and enrichment of novel symbionts in the deep terrestrial subsurface.</title>
        <authorList>
            <person name="Probst A.J."/>
            <person name="Ladd B."/>
            <person name="Jarett J.K."/>
            <person name="Geller-Mcgrath D.E."/>
            <person name="Sieber C.M.K."/>
            <person name="Emerson J.B."/>
            <person name="Anantharaman K."/>
            <person name="Thomas B.C."/>
            <person name="Malmstrom R."/>
            <person name="Stieglmeier M."/>
            <person name="Klingl A."/>
            <person name="Woyke T."/>
            <person name="Ryan C.M."/>
            <person name="Banfield J.F."/>
        </authorList>
    </citation>
    <scope>NUCLEOTIDE SEQUENCE [LARGE SCALE GENOMIC DNA]</scope>
</reference>
<comment type="catalytic activity">
    <reaction evidence="12 14 15">
        <text>NAD(+) + (deoxyribonucleotide)n-3'-hydroxyl + 5'-phospho-(deoxyribonucleotide)m = (deoxyribonucleotide)n+m + AMP + beta-nicotinamide D-nucleotide.</text>
        <dbReference type="EC" id="6.5.1.2"/>
    </reaction>
</comment>
<evidence type="ECO:0000256" key="1">
    <source>
        <dbReference type="ARBA" id="ARBA00004067"/>
    </source>
</evidence>
<dbReference type="HAMAP" id="MF_01588">
    <property type="entry name" value="DNA_ligase_A"/>
    <property type="match status" value="1"/>
</dbReference>
<evidence type="ECO:0000256" key="2">
    <source>
        <dbReference type="ARBA" id="ARBA00012722"/>
    </source>
</evidence>
<proteinExistence type="inferred from homology"/>
<feature type="binding site" evidence="14">
    <location>
        <position position="444"/>
    </location>
    <ligand>
        <name>Zn(2+)</name>
        <dbReference type="ChEBI" id="CHEBI:29105"/>
    </ligand>
</feature>
<dbReference type="GO" id="GO:0006260">
    <property type="term" value="P:DNA replication"/>
    <property type="evidence" value="ECO:0007669"/>
    <property type="project" value="UniProtKB-KW"/>
</dbReference>
<dbReference type="Gene3D" id="1.10.287.610">
    <property type="entry name" value="Helix hairpin bin"/>
    <property type="match status" value="1"/>
</dbReference>
<dbReference type="EC" id="6.5.1.2" evidence="2 14"/>
<evidence type="ECO:0000256" key="6">
    <source>
        <dbReference type="ARBA" id="ARBA00022723"/>
    </source>
</evidence>
<dbReference type="GO" id="GO:0006281">
    <property type="term" value="P:DNA repair"/>
    <property type="evidence" value="ECO:0007669"/>
    <property type="project" value="UniProtKB-KW"/>
</dbReference>
<name>A0A2M7XH00_9BACT</name>
<dbReference type="NCBIfam" id="NF005932">
    <property type="entry name" value="PRK07956.1"/>
    <property type="match status" value="1"/>
</dbReference>
<dbReference type="Pfam" id="PF12826">
    <property type="entry name" value="HHH_2"/>
    <property type="match status" value="1"/>
</dbReference>
<keyword evidence="10 14" id="KW-0520">NAD</keyword>
<dbReference type="InterPro" id="IPR012340">
    <property type="entry name" value="NA-bd_OB-fold"/>
</dbReference>
<dbReference type="SMART" id="SM00532">
    <property type="entry name" value="LIGANc"/>
    <property type="match status" value="1"/>
</dbReference>
<evidence type="ECO:0000256" key="15">
    <source>
        <dbReference type="RuleBase" id="RU000618"/>
    </source>
</evidence>
<evidence type="ECO:0000313" key="17">
    <source>
        <dbReference type="EMBL" id="PJA47170.1"/>
    </source>
</evidence>
<evidence type="ECO:0000256" key="13">
    <source>
        <dbReference type="ARBA" id="ARBA00060881"/>
    </source>
</evidence>
<dbReference type="InterPro" id="IPR013840">
    <property type="entry name" value="DNAligase_N"/>
</dbReference>
<keyword evidence="5 14" id="KW-0235">DNA replication</keyword>
<dbReference type="Pfam" id="PF03120">
    <property type="entry name" value="OB_DNA_ligase"/>
    <property type="match status" value="1"/>
</dbReference>
<dbReference type="SUPFAM" id="SSF47781">
    <property type="entry name" value="RuvA domain 2-like"/>
    <property type="match status" value="1"/>
</dbReference>
<keyword evidence="11 14" id="KW-0234">DNA repair</keyword>
<comment type="caution">
    <text evidence="17">The sequence shown here is derived from an EMBL/GenBank/DDBJ whole genome shotgun (WGS) entry which is preliminary data.</text>
</comment>
<evidence type="ECO:0000256" key="4">
    <source>
        <dbReference type="ARBA" id="ARBA00022598"/>
    </source>
</evidence>
<dbReference type="InterPro" id="IPR018239">
    <property type="entry name" value="DNA_ligase_AS"/>
</dbReference>
<dbReference type="InterPro" id="IPR001679">
    <property type="entry name" value="DNA_ligase"/>
</dbReference>
<dbReference type="Pfam" id="PF03119">
    <property type="entry name" value="DNA_ligase_ZBD"/>
    <property type="match status" value="1"/>
</dbReference>
<feature type="binding site" evidence="14">
    <location>
        <position position="424"/>
    </location>
    <ligand>
        <name>Zn(2+)</name>
        <dbReference type="ChEBI" id="CHEBI:29105"/>
    </ligand>
</feature>
<dbReference type="Gene3D" id="3.40.50.10190">
    <property type="entry name" value="BRCT domain"/>
    <property type="match status" value="1"/>
</dbReference>
<dbReference type="FunFam" id="2.40.50.140:FF:000012">
    <property type="entry name" value="DNA ligase"/>
    <property type="match status" value="1"/>
</dbReference>
<comment type="caution">
    <text evidence="14">Lacks conserved residue(s) required for the propagation of feature annotation.</text>
</comment>
<feature type="active site" description="N6-AMP-lysine intermediate" evidence="14">
    <location>
        <position position="115"/>
    </location>
</feature>
<feature type="binding site" evidence="14">
    <location>
        <position position="327"/>
    </location>
    <ligand>
        <name>NAD(+)</name>
        <dbReference type="ChEBI" id="CHEBI:57540"/>
    </ligand>
</feature>
<keyword evidence="6 14" id="KW-0479">Metal-binding</keyword>
<dbReference type="CDD" id="cd17748">
    <property type="entry name" value="BRCT_DNA_ligase_like"/>
    <property type="match status" value="1"/>
</dbReference>
<dbReference type="InterPro" id="IPR004150">
    <property type="entry name" value="NAD_DNA_ligase_OB"/>
</dbReference>
<dbReference type="GO" id="GO:0005829">
    <property type="term" value="C:cytosol"/>
    <property type="evidence" value="ECO:0007669"/>
    <property type="project" value="TreeGrafter"/>
</dbReference>
<dbReference type="Proteomes" id="UP000229749">
    <property type="component" value="Unassembled WGS sequence"/>
</dbReference>
<comment type="function">
    <text evidence="1 14">DNA ligase that catalyzes the formation of phosphodiester linkages between 5'-phosphoryl and 3'-hydroxyl groups in double-stranded DNA using NAD as a coenzyme and as the energy source for the reaction. It is essential for DNA replication and repair of damaged DNA.</text>
</comment>
<evidence type="ECO:0000313" key="18">
    <source>
        <dbReference type="Proteomes" id="UP000229749"/>
    </source>
</evidence>
<dbReference type="Pfam" id="PF00533">
    <property type="entry name" value="BRCT"/>
    <property type="match status" value="1"/>
</dbReference>
<feature type="domain" description="BRCT" evidence="16">
    <location>
        <begin position="600"/>
        <end position="680"/>
    </location>
</feature>
<accession>A0A2M7XH00</accession>
<dbReference type="Gene3D" id="3.30.470.30">
    <property type="entry name" value="DNA ligase/mRNA capping enzyme"/>
    <property type="match status" value="1"/>
</dbReference>
<dbReference type="Gene3D" id="1.10.150.20">
    <property type="entry name" value="5' to 3' exonuclease, C-terminal subdomain"/>
    <property type="match status" value="2"/>
</dbReference>
<evidence type="ECO:0000259" key="16">
    <source>
        <dbReference type="PROSITE" id="PS50172"/>
    </source>
</evidence>
<dbReference type="AlphaFoldDB" id="A0A2M7XH00"/>
<dbReference type="GO" id="GO:0046872">
    <property type="term" value="F:metal ion binding"/>
    <property type="evidence" value="ECO:0007669"/>
    <property type="project" value="UniProtKB-KW"/>
</dbReference>
<feature type="binding site" evidence="14">
    <location>
        <position position="421"/>
    </location>
    <ligand>
        <name>Zn(2+)</name>
        <dbReference type="ChEBI" id="CHEBI:29105"/>
    </ligand>
</feature>
<dbReference type="Gene3D" id="6.20.10.30">
    <property type="match status" value="1"/>
</dbReference>
<dbReference type="PANTHER" id="PTHR23389">
    <property type="entry name" value="CHROMOSOME TRANSMISSION FIDELITY FACTOR 18"/>
    <property type="match status" value="1"/>
</dbReference>